<keyword evidence="2" id="KW-1185">Reference proteome</keyword>
<reference evidence="1 2" key="1">
    <citation type="submission" date="2018-09" db="EMBL/GenBank/DDBJ databases">
        <title>Genomic Encyclopedia of Archaeal and Bacterial Type Strains, Phase II (KMG-II): from individual species to whole genera.</title>
        <authorList>
            <person name="Goeker M."/>
        </authorList>
    </citation>
    <scope>NUCLEOTIDE SEQUENCE [LARGE SCALE GENOMIC DNA]</scope>
    <source>
        <strain evidence="1 2">DSM 21950</strain>
    </source>
</reference>
<evidence type="ECO:0000313" key="1">
    <source>
        <dbReference type="EMBL" id="RKD96749.1"/>
    </source>
</evidence>
<dbReference type="Proteomes" id="UP000284531">
    <property type="component" value="Unassembled WGS sequence"/>
</dbReference>
<accession>A0A419WMQ6</accession>
<dbReference type="EMBL" id="RAPQ01000012">
    <property type="protein sequence ID" value="RKD96749.1"/>
    <property type="molecule type" value="Genomic_DNA"/>
</dbReference>
<dbReference type="RefSeq" id="WP_120241406.1">
    <property type="nucleotide sequence ID" value="NZ_RAPQ01000012.1"/>
</dbReference>
<name>A0A419WMQ6_9BACT</name>
<evidence type="ECO:0000313" key="2">
    <source>
        <dbReference type="Proteomes" id="UP000284531"/>
    </source>
</evidence>
<protein>
    <submittedName>
        <fullName evidence="1">Uncharacterized protein</fullName>
    </submittedName>
</protein>
<comment type="caution">
    <text evidence="1">The sequence shown here is derived from an EMBL/GenBank/DDBJ whole genome shotgun (WGS) entry which is preliminary data.</text>
</comment>
<sequence>MEEKTNETVEINEQPIKSKVELMEDRWRELYREGKRGEAILKVLCAEFFYKHPVSIYRVLDVSKLRLEMREQ</sequence>
<organism evidence="1 2">
    <name type="scientific">Marinifilum flexuosum</name>
    <dbReference type="NCBI Taxonomy" id="1117708"/>
    <lineage>
        <taxon>Bacteria</taxon>
        <taxon>Pseudomonadati</taxon>
        <taxon>Bacteroidota</taxon>
        <taxon>Bacteroidia</taxon>
        <taxon>Marinilabiliales</taxon>
        <taxon>Marinifilaceae</taxon>
    </lineage>
</organism>
<gene>
    <name evidence="1" type="ORF">BXY64_3695</name>
</gene>
<proteinExistence type="predicted"/>
<dbReference type="AlphaFoldDB" id="A0A419WMQ6"/>